<evidence type="ECO:0000313" key="2">
    <source>
        <dbReference type="Proteomes" id="UP000018159"/>
    </source>
</evidence>
<reference evidence="1 2" key="1">
    <citation type="journal article" date="2013" name="PLoS ONE">
        <title>Enrichment and Genome Sequence of the Group I.1a Ammonia-Oxidizing Archaeon ?Ca. Nitrosotenuis uzonensis? Representing a Clade Globally.</title>
        <authorList>
            <person name="Lebedeva E.V."/>
            <person name="Hatzenpichler R."/>
            <person name="Pelletier E."/>
            <person name="Schuster N."/>
            <person name="Hauzmayer S."/>
            <person name="Bulaev A."/>
            <person name="Grigor'eva N.V."/>
            <person name="Galushko A."/>
            <person name="Schmid M."/>
            <person name="Palatinszky M."/>
            <person name="Le Paslier D."/>
            <person name="Daims H."/>
            <person name="Wagner M."/>
        </authorList>
    </citation>
    <scope>NUCLEOTIDE SEQUENCE [LARGE SCALE GENOMIC DNA]</scope>
    <source>
        <strain evidence="1 2">N4</strain>
    </source>
</reference>
<accession>V6AVG8</accession>
<proteinExistence type="predicted"/>
<dbReference type="STRING" id="1407055.NITUZ_60076"/>
<gene>
    <name evidence="1" type="ORF">NITUZ_60076</name>
</gene>
<evidence type="ECO:0000313" key="1">
    <source>
        <dbReference type="EMBL" id="CDI06549.1"/>
    </source>
</evidence>
<protein>
    <submittedName>
        <fullName evidence="1">Uncharacterized protein</fullName>
    </submittedName>
</protein>
<comment type="caution">
    <text evidence="1">The sequence shown here is derived from an EMBL/GenBank/DDBJ whole genome shotgun (WGS) entry which is preliminary data.</text>
</comment>
<dbReference type="AlphaFoldDB" id="V6AVG8"/>
<name>V6AVG8_9ARCH</name>
<sequence length="213" mass="23466">MKSLALLLIMIGIVGVNVADADLVVLGKGKAPIYVSDKNTNHFDFNNDGLIDYYVKAHYTGNSKQTLKVDYKIQDECVDGNTYEAAKMKLGFTSRDFFFFDRTWFTNLVAWNPWFKAASNDDNKRIDLVSLPKGALPIDFPESGDDVLAGTGKKGSFTHTSTIKELDGQPGWEGTIFFSGPAGEYFMWTVHPADGTEGCDTLSAFGIPIIIEP</sequence>
<keyword evidence="2" id="KW-1185">Reference proteome</keyword>
<dbReference type="RefSeq" id="WP_244443855.1">
    <property type="nucleotide sequence ID" value="NZ_CBTY010000011.1"/>
</dbReference>
<dbReference type="Proteomes" id="UP000018159">
    <property type="component" value="Unassembled WGS sequence"/>
</dbReference>
<dbReference type="EMBL" id="CBTY010000011">
    <property type="protein sequence ID" value="CDI06549.1"/>
    <property type="molecule type" value="Genomic_DNA"/>
</dbReference>
<organism evidence="1 2">
    <name type="scientific">Candidatus Nitrosotenuis uzonensis</name>
    <dbReference type="NCBI Taxonomy" id="1407055"/>
    <lineage>
        <taxon>Archaea</taxon>
        <taxon>Nitrososphaerota</taxon>
        <taxon>Candidatus Nitrosotenuis</taxon>
    </lineage>
</organism>